<keyword evidence="1" id="KW-1133">Transmembrane helix</keyword>
<feature type="transmembrane region" description="Helical" evidence="1">
    <location>
        <begin position="181"/>
        <end position="200"/>
    </location>
</feature>
<accession>A0ABQ3UU21</accession>
<keyword evidence="1" id="KW-0812">Transmembrane</keyword>
<dbReference type="InterPro" id="IPR004176">
    <property type="entry name" value="Clp_R_N"/>
</dbReference>
<comment type="caution">
    <text evidence="3">The sequence shown here is derived from an EMBL/GenBank/DDBJ whole genome shotgun (WGS) entry which is preliminary data.</text>
</comment>
<dbReference type="Pfam" id="PF02861">
    <property type="entry name" value="Clp_N"/>
    <property type="match status" value="1"/>
</dbReference>
<organism evidence="3 4">
    <name type="scientific">Ktedonobacter robiniae</name>
    <dbReference type="NCBI Taxonomy" id="2778365"/>
    <lineage>
        <taxon>Bacteria</taxon>
        <taxon>Bacillati</taxon>
        <taxon>Chloroflexota</taxon>
        <taxon>Ktedonobacteria</taxon>
        <taxon>Ktedonobacterales</taxon>
        <taxon>Ktedonobacteraceae</taxon>
        <taxon>Ktedonobacter</taxon>
    </lineage>
</organism>
<feature type="transmembrane region" description="Helical" evidence="1">
    <location>
        <begin position="220"/>
        <end position="237"/>
    </location>
</feature>
<evidence type="ECO:0000313" key="4">
    <source>
        <dbReference type="Proteomes" id="UP000654345"/>
    </source>
</evidence>
<reference evidence="3 4" key="1">
    <citation type="journal article" date="2021" name="Int. J. Syst. Evol. Microbiol.">
        <title>Reticulibacter mediterranei gen. nov., sp. nov., within the new family Reticulibacteraceae fam. nov., and Ktedonospora formicarum gen. nov., sp. nov., Ktedonobacter robiniae sp. nov., Dictyobacter formicarum sp. nov. and Dictyobacter arantiisoli sp. nov., belonging to the class Ktedonobacteria.</title>
        <authorList>
            <person name="Yabe S."/>
            <person name="Zheng Y."/>
            <person name="Wang C.M."/>
            <person name="Sakai Y."/>
            <person name="Abe K."/>
            <person name="Yokota A."/>
            <person name="Donadio S."/>
            <person name="Cavaletti L."/>
            <person name="Monciardini P."/>
        </authorList>
    </citation>
    <scope>NUCLEOTIDE SEQUENCE [LARGE SCALE GENOMIC DNA]</scope>
    <source>
        <strain evidence="3 4">SOSP1-30</strain>
    </source>
</reference>
<name>A0ABQ3UU21_9CHLR</name>
<evidence type="ECO:0000313" key="3">
    <source>
        <dbReference type="EMBL" id="GHO56191.1"/>
    </source>
</evidence>
<proteinExistence type="predicted"/>
<protein>
    <recommendedName>
        <fullName evidence="2">Clp R domain-containing protein</fullName>
    </recommendedName>
</protein>
<keyword evidence="1" id="KW-0472">Membrane</keyword>
<sequence>MLLKLDMDINILYEDLRARLAQKEKASVEGEIVLSKRSKVVVGRAARLTSSPLGPIINPEHLLLALWYEEQSLGARLLREAGITLELLQGQLGLASFDLASLHLEAQEAPPARPDAATRRRMRRLNRARLYYIPFTWLTCVIVFLLLLIHYCISYGDLIAHSLLMLFAAAPFVLAQPRPEWFPWLALGIGFIGYGLRYLLRLPLRWIYAVWLPCLYKKRGWKSLFAFSLRWFIAYSLDHASSLCQFLMSLEVVYALFILLPTAWWLASTLYFGLLYLAQASIMTVLDISLFTREIPIPQGPLTACLEGLL</sequence>
<dbReference type="EMBL" id="BNJG01000002">
    <property type="protein sequence ID" value="GHO56191.1"/>
    <property type="molecule type" value="Genomic_DNA"/>
</dbReference>
<dbReference type="Proteomes" id="UP000654345">
    <property type="component" value="Unassembled WGS sequence"/>
</dbReference>
<dbReference type="InterPro" id="IPR036628">
    <property type="entry name" value="Clp_N_dom_sf"/>
</dbReference>
<dbReference type="SUPFAM" id="SSF81923">
    <property type="entry name" value="Double Clp-N motif"/>
    <property type="match status" value="1"/>
</dbReference>
<evidence type="ECO:0000256" key="1">
    <source>
        <dbReference type="SAM" id="Phobius"/>
    </source>
</evidence>
<dbReference type="Gene3D" id="1.10.1780.10">
    <property type="entry name" value="Clp, N-terminal domain"/>
    <property type="match status" value="1"/>
</dbReference>
<feature type="transmembrane region" description="Helical" evidence="1">
    <location>
        <begin position="246"/>
        <end position="267"/>
    </location>
</feature>
<gene>
    <name evidence="3" type="ORF">KSB_46660</name>
</gene>
<feature type="transmembrane region" description="Helical" evidence="1">
    <location>
        <begin position="130"/>
        <end position="149"/>
    </location>
</feature>
<evidence type="ECO:0000259" key="2">
    <source>
        <dbReference type="Pfam" id="PF02861"/>
    </source>
</evidence>
<feature type="domain" description="Clp R" evidence="2">
    <location>
        <begin position="3"/>
        <end position="80"/>
    </location>
</feature>
<keyword evidence="4" id="KW-1185">Reference proteome</keyword>